<dbReference type="OrthoDB" id="2115716at2759"/>
<keyword evidence="3" id="KW-1185">Reference proteome</keyword>
<dbReference type="InterPro" id="IPR003959">
    <property type="entry name" value="ATPase_AAA_core"/>
</dbReference>
<dbReference type="PANTHER" id="PTHR23077:SF132">
    <property type="entry name" value="ATP-DEPENDENT ZN PROTEASE"/>
    <property type="match status" value="1"/>
</dbReference>
<dbReference type="Proteomes" id="UP000029665">
    <property type="component" value="Unassembled WGS sequence"/>
</dbReference>
<dbReference type="InterPro" id="IPR050168">
    <property type="entry name" value="AAA_ATPase_domain"/>
</dbReference>
<organism evidence="2 3">
    <name type="scientific">Pycnoporus cinnabarinus</name>
    <name type="common">Cinnabar-red polypore</name>
    <name type="synonym">Trametes cinnabarina</name>
    <dbReference type="NCBI Taxonomy" id="5643"/>
    <lineage>
        <taxon>Eukaryota</taxon>
        <taxon>Fungi</taxon>
        <taxon>Dikarya</taxon>
        <taxon>Basidiomycota</taxon>
        <taxon>Agaricomycotina</taxon>
        <taxon>Agaricomycetes</taxon>
        <taxon>Polyporales</taxon>
        <taxon>Polyporaceae</taxon>
        <taxon>Trametes</taxon>
    </lineage>
</organism>
<dbReference type="Gene3D" id="3.40.50.300">
    <property type="entry name" value="P-loop containing nucleotide triphosphate hydrolases"/>
    <property type="match status" value="1"/>
</dbReference>
<feature type="non-terminal residue" evidence="2">
    <location>
        <position position="1"/>
    </location>
</feature>
<dbReference type="OMA" id="EVWVFDQ"/>
<dbReference type="GO" id="GO:0005634">
    <property type="term" value="C:nucleus"/>
    <property type="evidence" value="ECO:0007669"/>
    <property type="project" value="TreeGrafter"/>
</dbReference>
<dbReference type="GO" id="GO:0005524">
    <property type="term" value="F:ATP binding"/>
    <property type="evidence" value="ECO:0007669"/>
    <property type="project" value="InterPro"/>
</dbReference>
<dbReference type="GO" id="GO:1990275">
    <property type="term" value="F:preribosome binding"/>
    <property type="evidence" value="ECO:0007669"/>
    <property type="project" value="TreeGrafter"/>
</dbReference>
<dbReference type="GO" id="GO:0042254">
    <property type="term" value="P:ribosome biogenesis"/>
    <property type="evidence" value="ECO:0007669"/>
    <property type="project" value="TreeGrafter"/>
</dbReference>
<gene>
    <name evidence="2" type="ORF">BN946_scf184908.g154</name>
</gene>
<dbReference type="EMBL" id="CCBP010000100">
    <property type="protein sequence ID" value="CDO71396.1"/>
    <property type="molecule type" value="Genomic_DNA"/>
</dbReference>
<sequence>MSTKDLEDAFIKVTFEEDNGSEHQFNVADPFYDPWVDKGVHALTVVIQLLRKLYPDYSIVAAYDGNINILGYPGAIAQPLSPSEIISKVYFVPLARRLSRVPGVLVDDISFGGFNLAWDKHDFLLYVIKFPYGFSQMTVHYILHKGAKDLSRAFLVAAGAWSDQLHEEVLVFDGGFWQKSHGLWLEVQKANWEDVILKDQFKTALKKDIYGFFDSEELYKSLAIPWKVCVSNGLSLMARARILTRTEGNGKTISMKAVMKDCDTRGYAPLYVKTFRSWRGEEASMAEVFTKARQMAPCVLILEDLDALINDANRSFFLNQLDGLEGNDGILIIGSTNHFDRLDPALNNRPSRFDRKSSLFDDPDEDERTLYVKYWQNKLKSNKNIEFPDSLVQEVASKTDGFSFAYLKEAFVSSLVLLAGWDGDDKPKFSKILLAEVKALHDQLDKDKGKDATSSGQCWCPLAAG</sequence>
<dbReference type="Gene3D" id="1.10.8.60">
    <property type="match status" value="1"/>
</dbReference>
<dbReference type="SUPFAM" id="SSF52540">
    <property type="entry name" value="P-loop containing nucleoside triphosphate hydrolases"/>
    <property type="match status" value="1"/>
</dbReference>
<dbReference type="PANTHER" id="PTHR23077">
    <property type="entry name" value="AAA-FAMILY ATPASE"/>
    <property type="match status" value="1"/>
</dbReference>
<evidence type="ECO:0000313" key="2">
    <source>
        <dbReference type="EMBL" id="CDO71396.1"/>
    </source>
</evidence>
<dbReference type="Pfam" id="PF00004">
    <property type="entry name" value="AAA"/>
    <property type="match status" value="1"/>
</dbReference>
<accession>A0A060SB10</accession>
<dbReference type="CDD" id="cd19481">
    <property type="entry name" value="RecA-like_protease"/>
    <property type="match status" value="1"/>
</dbReference>
<dbReference type="GO" id="GO:0003723">
    <property type="term" value="F:RNA binding"/>
    <property type="evidence" value="ECO:0007669"/>
    <property type="project" value="TreeGrafter"/>
</dbReference>
<comment type="caution">
    <text evidence="2">The sequence shown here is derived from an EMBL/GenBank/DDBJ whole genome shotgun (WGS) entry which is preliminary data.</text>
</comment>
<reference evidence="2" key="1">
    <citation type="submission" date="2014-01" db="EMBL/GenBank/DDBJ databases">
        <title>The genome of the white-rot fungus Pycnoporus cinnabarinus: a basidiomycete model with a versatile arsenal for lignocellulosic biomass breakdown.</title>
        <authorList>
            <person name="Levasseur A."/>
            <person name="Lomascolo A."/>
            <person name="Ruiz-Duenas F.J."/>
            <person name="Uzan E."/>
            <person name="Piumi F."/>
            <person name="Kues U."/>
            <person name="Ram A.F.J."/>
            <person name="Murat C."/>
            <person name="Haon M."/>
            <person name="Benoit I."/>
            <person name="Arfi Y."/>
            <person name="Chevret D."/>
            <person name="Drula E."/>
            <person name="Kwon M.J."/>
            <person name="Gouret P."/>
            <person name="Lesage-Meessen L."/>
            <person name="Lombard V."/>
            <person name="Mariette J."/>
            <person name="Noirot C."/>
            <person name="Park J."/>
            <person name="Patyshakuliyeva A."/>
            <person name="Wieneger R.A.B."/>
            <person name="Wosten H.A.B."/>
            <person name="Martin F."/>
            <person name="Coutinho P.M."/>
            <person name="de Vries R."/>
            <person name="Martinez A.T."/>
            <person name="Klopp C."/>
            <person name="Pontarotti P."/>
            <person name="Henrissat B."/>
            <person name="Record E."/>
        </authorList>
    </citation>
    <scope>NUCLEOTIDE SEQUENCE [LARGE SCALE GENOMIC DNA]</scope>
    <source>
        <strain evidence="2">BRFM137</strain>
    </source>
</reference>
<dbReference type="STRING" id="5643.A0A060SB10"/>
<name>A0A060SB10_PYCCI</name>
<protein>
    <recommendedName>
        <fullName evidence="1">ATPase AAA-type core domain-containing protein</fullName>
    </recommendedName>
</protein>
<dbReference type="GO" id="GO:0016887">
    <property type="term" value="F:ATP hydrolysis activity"/>
    <property type="evidence" value="ECO:0007669"/>
    <property type="project" value="InterPro"/>
</dbReference>
<evidence type="ECO:0000313" key="3">
    <source>
        <dbReference type="Proteomes" id="UP000029665"/>
    </source>
</evidence>
<dbReference type="InterPro" id="IPR027417">
    <property type="entry name" value="P-loop_NTPase"/>
</dbReference>
<feature type="domain" description="ATPase AAA-type core" evidence="1">
    <location>
        <begin position="246"/>
        <end position="356"/>
    </location>
</feature>
<proteinExistence type="predicted"/>
<dbReference type="HOGENOM" id="CLU_025506_0_0_1"/>
<dbReference type="AlphaFoldDB" id="A0A060SB10"/>
<evidence type="ECO:0000259" key="1">
    <source>
        <dbReference type="Pfam" id="PF00004"/>
    </source>
</evidence>